<comment type="caution">
    <text evidence="5">The sequence shown here is derived from an EMBL/GenBank/DDBJ whole genome shotgun (WGS) entry which is preliminary data.</text>
</comment>
<keyword evidence="1" id="KW-0547">Nucleotide-binding</keyword>
<evidence type="ECO:0000313" key="5">
    <source>
        <dbReference type="EMBL" id="TGD73380.1"/>
    </source>
</evidence>
<dbReference type="RefSeq" id="WP_135443488.1">
    <property type="nucleotide sequence ID" value="NZ_SRLE01000007.1"/>
</dbReference>
<keyword evidence="2" id="KW-0067">ATP-binding</keyword>
<dbReference type="SUPFAM" id="SSF56801">
    <property type="entry name" value="Acetyl-CoA synthetase-like"/>
    <property type="match status" value="1"/>
</dbReference>
<evidence type="ECO:0000259" key="4">
    <source>
        <dbReference type="Pfam" id="PF00501"/>
    </source>
</evidence>
<dbReference type="PANTHER" id="PTHR43272">
    <property type="entry name" value="LONG-CHAIN-FATTY-ACID--COA LIGASE"/>
    <property type="match status" value="1"/>
</dbReference>
<dbReference type="InterPro" id="IPR042099">
    <property type="entry name" value="ANL_N_sf"/>
</dbReference>
<dbReference type="Gene3D" id="3.30.300.30">
    <property type="match status" value="1"/>
</dbReference>
<dbReference type="InterPro" id="IPR000873">
    <property type="entry name" value="AMP-dep_synth/lig_dom"/>
</dbReference>
<gene>
    <name evidence="5" type="ORF">E4634_10120</name>
</gene>
<dbReference type="Pfam" id="PF23562">
    <property type="entry name" value="AMP-binding_C_3"/>
    <property type="match status" value="1"/>
</dbReference>
<evidence type="ECO:0000256" key="1">
    <source>
        <dbReference type="ARBA" id="ARBA00022741"/>
    </source>
</evidence>
<dbReference type="EMBL" id="SRLE01000007">
    <property type="protein sequence ID" value="TGD73380.1"/>
    <property type="molecule type" value="Genomic_DNA"/>
</dbReference>
<dbReference type="OrthoDB" id="9803968at2"/>
<comment type="catalytic activity">
    <reaction evidence="3">
        <text>a long-chain fatty acid + ATP + CoA = a long-chain fatty acyl-CoA + AMP + diphosphate</text>
        <dbReference type="Rhea" id="RHEA:15421"/>
        <dbReference type="ChEBI" id="CHEBI:30616"/>
        <dbReference type="ChEBI" id="CHEBI:33019"/>
        <dbReference type="ChEBI" id="CHEBI:57287"/>
        <dbReference type="ChEBI" id="CHEBI:57560"/>
        <dbReference type="ChEBI" id="CHEBI:83139"/>
        <dbReference type="ChEBI" id="CHEBI:456215"/>
        <dbReference type="EC" id="6.2.1.3"/>
    </reaction>
    <physiologicalReaction direction="left-to-right" evidence="3">
        <dbReference type="Rhea" id="RHEA:15422"/>
    </physiologicalReaction>
</comment>
<accession>A0A4Z0M1M4</accession>
<dbReference type="InterPro" id="IPR045851">
    <property type="entry name" value="AMP-bd_C_sf"/>
</dbReference>
<dbReference type="Proteomes" id="UP000298050">
    <property type="component" value="Unassembled WGS sequence"/>
</dbReference>
<dbReference type="PROSITE" id="PS00455">
    <property type="entry name" value="AMP_BINDING"/>
    <property type="match status" value="1"/>
</dbReference>
<dbReference type="Pfam" id="PF00501">
    <property type="entry name" value="AMP-binding"/>
    <property type="match status" value="1"/>
</dbReference>
<evidence type="ECO:0000256" key="3">
    <source>
        <dbReference type="ARBA" id="ARBA00024484"/>
    </source>
</evidence>
<dbReference type="AlphaFoldDB" id="A0A4Z0M1M4"/>
<proteinExistence type="predicted"/>
<dbReference type="PANTHER" id="PTHR43272:SF33">
    <property type="entry name" value="AMP-BINDING DOMAIN-CONTAINING PROTEIN-RELATED"/>
    <property type="match status" value="1"/>
</dbReference>
<evidence type="ECO:0000313" key="6">
    <source>
        <dbReference type="Proteomes" id="UP000298050"/>
    </source>
</evidence>
<organism evidence="5 6">
    <name type="scientific">Mangrovimicrobium sediminis</name>
    <dbReference type="NCBI Taxonomy" id="2562682"/>
    <lineage>
        <taxon>Bacteria</taxon>
        <taxon>Pseudomonadati</taxon>
        <taxon>Pseudomonadota</taxon>
        <taxon>Gammaproteobacteria</taxon>
        <taxon>Cellvibrionales</taxon>
        <taxon>Halieaceae</taxon>
        <taxon>Mangrovimicrobium</taxon>
    </lineage>
</organism>
<keyword evidence="6" id="KW-1185">Reference proteome</keyword>
<dbReference type="Gene3D" id="3.40.50.12780">
    <property type="entry name" value="N-terminal domain of ligase-like"/>
    <property type="match status" value="1"/>
</dbReference>
<feature type="domain" description="AMP-dependent synthetase/ligase" evidence="4">
    <location>
        <begin position="11"/>
        <end position="388"/>
    </location>
</feature>
<sequence length="553" mass="61670">MEFPTPLHALAHWAQVQGDAPFLTQPLSDGSELVLSWLQVEEQARRAAAYLVSLDLPPRSNIVLTGKNTAHWIVADLAIWMAGHVSVPVYPTLGAEATAYILDHCAARLVVIGRLDGQGDSWEQVREVLPPALPRLCLPEAPDTHGERWEAIQARCTPLEHIDLRDPEALATIIYTSGTTGKPKGVMHCFRSLMAPCRCSEDLWRPAPEDRMLSYLPLAHIGERAAVEIPALVFGFQLFFNRSLDTFAQDLKRARPTRFFTVPRLWTKFYQAVNAKLPPLQQRILFALPMVGKRVKRRILAELGLDATRVALAGAAPMPADLLAWYRRLGLEILDVFGMTENAATSHASRPGQVRLGYVGIPLPGVECRIDASGEVLVRSPGQMLGYYRMEEETQRLLTEDGFFHTGDRGEVSGDGFLRITGRVKELFKTSKGKYVAPVPIENLLAAHPAIEVSCVTGPGQPQPFALAVLSPGTDNPDQRARLESELDELLQQVNRQLEEHERLDYIVLVKDPWTIESGALTPTLKLRREVIEQRCLPLAEGWRGSRRRVIWE</sequence>
<dbReference type="InterPro" id="IPR020845">
    <property type="entry name" value="AMP-binding_CS"/>
</dbReference>
<dbReference type="GO" id="GO:0016020">
    <property type="term" value="C:membrane"/>
    <property type="evidence" value="ECO:0007669"/>
    <property type="project" value="TreeGrafter"/>
</dbReference>
<reference evidence="5 6" key="1">
    <citation type="submission" date="2019-04" db="EMBL/GenBank/DDBJ databases">
        <title>Taxonomy of novel Haliea sp. from mangrove soil of West Coast of India.</title>
        <authorList>
            <person name="Verma A."/>
            <person name="Kumar P."/>
            <person name="Krishnamurthi S."/>
        </authorList>
    </citation>
    <scope>NUCLEOTIDE SEQUENCE [LARGE SCALE GENOMIC DNA]</scope>
    <source>
        <strain evidence="5 6">SAOS-164</strain>
    </source>
</reference>
<dbReference type="GO" id="GO:0005524">
    <property type="term" value="F:ATP binding"/>
    <property type="evidence" value="ECO:0007669"/>
    <property type="project" value="UniProtKB-KW"/>
</dbReference>
<dbReference type="GO" id="GO:0004467">
    <property type="term" value="F:long-chain fatty acid-CoA ligase activity"/>
    <property type="evidence" value="ECO:0007669"/>
    <property type="project" value="UniProtKB-EC"/>
</dbReference>
<name>A0A4Z0M1M4_9GAMM</name>
<protein>
    <submittedName>
        <fullName evidence="5">AMP-binding acetyl-CoA synthetase</fullName>
    </submittedName>
</protein>
<evidence type="ECO:0000256" key="2">
    <source>
        <dbReference type="ARBA" id="ARBA00022840"/>
    </source>
</evidence>